<feature type="chain" id="PRO_5039898888" evidence="6">
    <location>
        <begin position="22"/>
        <end position="1315"/>
    </location>
</feature>
<sequence length="1315" mass="150362">MRKVSPLLLTLLGILPNSAVATVSSKEIEPTCDYDTQTKNNTESCPSYVDGSSDENVVDGSSDEIGVTSLLHQNVIDWVVKASGFFSDKQEIRLIQKDSALETFGVFAATDIPKGDLLARIPGRCVVADWDEELDTEPWDDGGTFYCATTLKLLKETELEESSEYAPYVTFLTKQTLDELPFYWSEGGQQLFLEVLGYNSLYKEHAIPPRFPFVNQEDYKERCHRERQIDFANKKGDDTETLLAMQVMQRSYFEHMIPVFDFYNHVNGPAENIDVKFFMNHETGAVKEVQIYARRDILKGEELRRSYNQAKNMGDRVSPFYGTPDFLRDFGFVEEYPRRWTFLNKDFKVGFDLSHKNDTAIFGGDDSSIPMNELKLKWLSWSRDNYSYEINAHFRRHLQRMKDSLEPKMEVIQKKIEERDLYPKDDLPSDREFAIIRKYLDGLKVAFKIFLEATNYFKLHGKRMNPYREIRRQRGKRHPFDHETFPTYNEQYYVRPGTDEGWETLSVEASGYQTITFTGHDNGANVCFVLDREPQTCSYFSAHYHDLACHFPTRYLDSVKRVAIIGGGDSKMLEDVLQYNQTLEKVIHLELDQKGTRQCFKYFATEPHFDDDRIEWYFGDAAKSLLMIPSEYFGTFDLVFVDLSESGPLSLAVTTNLTVWDSIAQLLAPDGILVKNEVYMEEMSEMFDHTLMLYYEQVPIIESWALTFATNRKDLLTPDPDTMKKWHDIKTHLSTFQATSADINEHFLLAHDYRQNDARAQGRCKVGASASGDNTPLAGILLIIDAEDISVDAEVLQDWSKIERLLMNVLVDELGFSKLSSISNRTKTGEILGTVIFQECAVTARTWPAERYCALDVQVWSSFHKLHDVKRLLVEKLRSHTTSSFRVITSGIRGTSTESEDRKVVGPPGINNRDCGSQEDVAEATVAEMVPTIDPTGFRALIHESLGMIQETKGTVAVMCGDQQTPCPSFEAISLFVAEANTASDWDLFPVAFWSCPGTETVNSPLMEEHQLKSMLACNEKTLNQMEHAVNDRGPIVVSVIDQSAPLNMGMVADRIWRDESNQHLLADRFTFLAPMVDPSNEVWRREFLELRRAEMIDYGHLFRAEVVMQLGNEVLLELGILSGQDKQFFSRLNNVTDAIKKSTGIPTRIRLIEGGVEEIDLDPQHVQWIRESEYDRPGELHFQTQNPFGEQHLHQFSVKSSGTTIDYYVLERILWMTFHPDVTMRIESVGRGLVFAGVSPQGTVLVVWDGDSRVDVDVFSSETEFRERAVAPFKSHLHLEQQSFDEFPRGVGRVINLPRDILDDSADEDDYEEM</sequence>
<protein>
    <submittedName>
        <fullName evidence="9">Spermidine synthase</fullName>
    </submittedName>
</protein>
<feature type="active site" description="Proton acceptor" evidence="4">
    <location>
        <position position="642"/>
    </location>
</feature>
<organism evidence="9 10">
    <name type="scientific">Nitzschia inconspicua</name>
    <dbReference type="NCBI Taxonomy" id="303405"/>
    <lineage>
        <taxon>Eukaryota</taxon>
        <taxon>Sar</taxon>
        <taxon>Stramenopiles</taxon>
        <taxon>Ochrophyta</taxon>
        <taxon>Bacillariophyta</taxon>
        <taxon>Bacillariophyceae</taxon>
        <taxon>Bacillariophycidae</taxon>
        <taxon>Bacillariales</taxon>
        <taxon>Bacillariaceae</taxon>
        <taxon>Nitzschia</taxon>
    </lineage>
</organism>
<dbReference type="InterPro" id="IPR001214">
    <property type="entry name" value="SET_dom"/>
</dbReference>
<dbReference type="PROSITE" id="PS50280">
    <property type="entry name" value="SET"/>
    <property type="match status" value="1"/>
</dbReference>
<dbReference type="GO" id="GO:0010487">
    <property type="term" value="F:thermospermine synthase activity"/>
    <property type="evidence" value="ECO:0007669"/>
    <property type="project" value="TreeGrafter"/>
</dbReference>
<dbReference type="Pfam" id="PF00856">
    <property type="entry name" value="SET"/>
    <property type="match status" value="1"/>
</dbReference>
<dbReference type="InterPro" id="IPR030374">
    <property type="entry name" value="PABS"/>
</dbReference>
<feature type="signal peptide" evidence="6">
    <location>
        <begin position="1"/>
        <end position="21"/>
    </location>
</feature>
<feature type="domain" description="SET" evidence="7">
    <location>
        <begin position="88"/>
        <end position="308"/>
    </location>
</feature>
<proteinExistence type="predicted"/>
<dbReference type="Pfam" id="PF01564">
    <property type="entry name" value="Spermine_synth"/>
    <property type="match status" value="1"/>
</dbReference>
<feature type="compositionally biased region" description="Polar residues" evidence="5">
    <location>
        <begin position="34"/>
        <end position="45"/>
    </location>
</feature>
<dbReference type="InterPro" id="IPR003826">
    <property type="entry name" value="AdoMetDC_fam_prok"/>
</dbReference>
<reference evidence="9" key="1">
    <citation type="journal article" date="2021" name="Sci. Rep.">
        <title>Diploid genomic architecture of Nitzschia inconspicua, an elite biomass production diatom.</title>
        <authorList>
            <person name="Oliver A."/>
            <person name="Podell S."/>
            <person name="Pinowska A."/>
            <person name="Traller J.C."/>
            <person name="Smith S.R."/>
            <person name="McClure R."/>
            <person name="Beliaev A."/>
            <person name="Bohutskyi P."/>
            <person name="Hill E.A."/>
            <person name="Rabines A."/>
            <person name="Zheng H."/>
            <person name="Allen L.Z."/>
            <person name="Kuo A."/>
            <person name="Grigoriev I.V."/>
            <person name="Allen A.E."/>
            <person name="Hazlebeck D."/>
            <person name="Allen E.E."/>
        </authorList>
    </citation>
    <scope>NUCLEOTIDE SEQUENCE</scope>
    <source>
        <strain evidence="9">Hildebrandi</strain>
    </source>
</reference>
<accession>A0A9K3M533</accession>
<gene>
    <name evidence="9" type="ORF">IV203_013302</name>
</gene>
<dbReference type="PANTHER" id="PTHR43317">
    <property type="entry name" value="THERMOSPERMINE SYNTHASE ACAULIS5"/>
    <property type="match status" value="1"/>
</dbReference>
<keyword evidence="10" id="KW-1185">Reference proteome</keyword>
<dbReference type="CDD" id="cd10527">
    <property type="entry name" value="SET_LSMT"/>
    <property type="match status" value="1"/>
</dbReference>
<keyword evidence="6" id="KW-0732">Signal</keyword>
<comment type="caution">
    <text evidence="9">The sequence shown here is derived from an EMBL/GenBank/DDBJ whole genome shotgun (WGS) entry which is preliminary data.</text>
</comment>
<evidence type="ECO:0000256" key="5">
    <source>
        <dbReference type="SAM" id="MobiDB-lite"/>
    </source>
</evidence>
<dbReference type="Proteomes" id="UP000693970">
    <property type="component" value="Unassembled WGS sequence"/>
</dbReference>
<dbReference type="Pfam" id="PF02675">
    <property type="entry name" value="AdoMet_dc"/>
    <property type="match status" value="1"/>
</dbReference>
<dbReference type="GO" id="GO:0004014">
    <property type="term" value="F:adenosylmethionine decarboxylase activity"/>
    <property type="evidence" value="ECO:0007669"/>
    <property type="project" value="InterPro"/>
</dbReference>
<feature type="domain" description="PABS" evidence="8">
    <location>
        <begin position="476"/>
        <end position="718"/>
    </location>
</feature>
<evidence type="ECO:0000259" key="8">
    <source>
        <dbReference type="PROSITE" id="PS51006"/>
    </source>
</evidence>
<evidence type="ECO:0000313" key="10">
    <source>
        <dbReference type="Proteomes" id="UP000693970"/>
    </source>
</evidence>
<keyword evidence="2 4" id="KW-0808">Transferase</keyword>
<dbReference type="EMBL" id="JAGRRH010000001">
    <property type="protein sequence ID" value="KAG7374207.1"/>
    <property type="molecule type" value="Genomic_DNA"/>
</dbReference>
<dbReference type="OrthoDB" id="441812at2759"/>
<evidence type="ECO:0000259" key="7">
    <source>
        <dbReference type="PROSITE" id="PS50280"/>
    </source>
</evidence>
<evidence type="ECO:0000256" key="1">
    <source>
        <dbReference type="ARBA" id="ARBA00001928"/>
    </source>
</evidence>
<evidence type="ECO:0000256" key="6">
    <source>
        <dbReference type="SAM" id="SignalP"/>
    </source>
</evidence>
<dbReference type="PANTHER" id="PTHR43317:SF1">
    <property type="entry name" value="THERMOSPERMINE SYNTHASE ACAULIS5"/>
    <property type="match status" value="1"/>
</dbReference>
<dbReference type="PROSITE" id="PS51006">
    <property type="entry name" value="PABS_2"/>
    <property type="match status" value="1"/>
</dbReference>
<evidence type="ECO:0000256" key="2">
    <source>
        <dbReference type="ARBA" id="ARBA00022679"/>
    </source>
</evidence>
<reference evidence="9" key="2">
    <citation type="submission" date="2021-04" db="EMBL/GenBank/DDBJ databases">
        <authorList>
            <person name="Podell S."/>
        </authorList>
    </citation>
    <scope>NUCLEOTIDE SEQUENCE</scope>
    <source>
        <strain evidence="9">Hildebrandi</strain>
    </source>
</reference>
<evidence type="ECO:0000256" key="3">
    <source>
        <dbReference type="ARBA" id="ARBA00023115"/>
    </source>
</evidence>
<name>A0A9K3M533_9STRA</name>
<comment type="cofactor">
    <cofactor evidence="1">
        <name>pyruvate</name>
        <dbReference type="ChEBI" id="CHEBI:15361"/>
    </cofactor>
</comment>
<evidence type="ECO:0000256" key="4">
    <source>
        <dbReference type="PROSITE-ProRule" id="PRU00354"/>
    </source>
</evidence>
<feature type="region of interest" description="Disordered" evidence="5">
    <location>
        <begin position="34"/>
        <end position="53"/>
    </location>
</feature>
<keyword evidence="3 4" id="KW-0620">Polyamine biosynthesis</keyword>
<dbReference type="GO" id="GO:0008295">
    <property type="term" value="P:spermidine biosynthetic process"/>
    <property type="evidence" value="ECO:0007669"/>
    <property type="project" value="InterPro"/>
</dbReference>
<evidence type="ECO:0000313" key="9">
    <source>
        <dbReference type="EMBL" id="KAG7374207.1"/>
    </source>
</evidence>